<dbReference type="AlphaFoldDB" id="A0A8T0VRK2"/>
<protein>
    <recommendedName>
        <fullName evidence="3">F-box domain-containing protein</fullName>
    </recommendedName>
</protein>
<reference evidence="1 2" key="1">
    <citation type="submission" date="2020-05" db="EMBL/GenBank/DDBJ databases">
        <title>WGS assembly of Panicum virgatum.</title>
        <authorList>
            <person name="Lovell J.T."/>
            <person name="Jenkins J."/>
            <person name="Shu S."/>
            <person name="Juenger T.E."/>
            <person name="Schmutz J."/>
        </authorList>
    </citation>
    <scope>NUCLEOTIDE SEQUENCE [LARGE SCALE GENOMIC DNA]</scope>
    <source>
        <strain evidence="2">cv. AP13</strain>
    </source>
</reference>
<dbReference type="PANTHER" id="PTHR31264:SF29">
    <property type="entry name" value="OS07G0554500 PROTEIN"/>
    <property type="match status" value="1"/>
</dbReference>
<keyword evidence="2" id="KW-1185">Reference proteome</keyword>
<dbReference type="Proteomes" id="UP000823388">
    <property type="component" value="Chromosome 2N"/>
</dbReference>
<dbReference type="PANTHER" id="PTHR31264">
    <property type="entry name" value="OS07G0554500 PROTEIN-RELATED"/>
    <property type="match status" value="1"/>
</dbReference>
<organism evidence="1 2">
    <name type="scientific">Panicum virgatum</name>
    <name type="common">Blackwell switchgrass</name>
    <dbReference type="NCBI Taxonomy" id="38727"/>
    <lineage>
        <taxon>Eukaryota</taxon>
        <taxon>Viridiplantae</taxon>
        <taxon>Streptophyta</taxon>
        <taxon>Embryophyta</taxon>
        <taxon>Tracheophyta</taxon>
        <taxon>Spermatophyta</taxon>
        <taxon>Magnoliopsida</taxon>
        <taxon>Liliopsida</taxon>
        <taxon>Poales</taxon>
        <taxon>Poaceae</taxon>
        <taxon>PACMAD clade</taxon>
        <taxon>Panicoideae</taxon>
        <taxon>Panicodae</taxon>
        <taxon>Paniceae</taxon>
        <taxon>Panicinae</taxon>
        <taxon>Panicum</taxon>
        <taxon>Panicum sect. Hiantes</taxon>
    </lineage>
</organism>
<evidence type="ECO:0008006" key="3">
    <source>
        <dbReference type="Google" id="ProtNLM"/>
    </source>
</evidence>
<evidence type="ECO:0000313" key="1">
    <source>
        <dbReference type="EMBL" id="KAG2637608.1"/>
    </source>
</evidence>
<accession>A0A8T0VRK2</accession>
<gene>
    <name evidence="1" type="ORF">PVAP13_2NG528600</name>
</gene>
<sequence>MASPPAAGELPFTHDILADILIRLPSLADFGRACASCPAFRRVITGHSFLRRLHVLHPPSILGTRTFFGFHPAELPNPAAPAARALAEAADFDLSFLPRPGFWMVRDERGGCFVADRDEGTDDTFTTIAVCDPLFRRYVLLPPIPGDLAATVQQPLIVNAERRCDVFLAPSDDEEREAAAGAPESFKVIWMAHCPTKLVAFVFSSTSWQWRAVAPARWRDLNPFMPSVTQYMPLHYRNYAYGCFYWSLSEFPYPPNLIVLDMDKMEFYRANPPPNHKLAKFAIVELGENRVGMFMLASNNIEGGALRLFSANRETHGGCASEWVLENEILLSPSFKYAMLGVADGKVLLVVTQDVRSAPEVRCVSLDFKTLQRQEIQGMIHPDFRPLTPLPLPVLYIGYPPSLSLPTI</sequence>
<dbReference type="EMBL" id="CM029040">
    <property type="protein sequence ID" value="KAG2637608.1"/>
    <property type="molecule type" value="Genomic_DNA"/>
</dbReference>
<dbReference type="OrthoDB" id="687195at2759"/>
<proteinExistence type="predicted"/>
<name>A0A8T0VRK2_PANVG</name>
<evidence type="ECO:0000313" key="2">
    <source>
        <dbReference type="Proteomes" id="UP000823388"/>
    </source>
</evidence>
<comment type="caution">
    <text evidence="1">The sequence shown here is derived from an EMBL/GenBank/DDBJ whole genome shotgun (WGS) entry which is preliminary data.</text>
</comment>